<evidence type="ECO:0000256" key="3">
    <source>
        <dbReference type="ARBA" id="ARBA00022490"/>
    </source>
</evidence>
<dbReference type="GO" id="GO:0005737">
    <property type="term" value="C:cytoplasm"/>
    <property type="evidence" value="ECO:0007669"/>
    <property type="project" value="UniProtKB-SubCell"/>
</dbReference>
<dbReference type="Pfam" id="PF01399">
    <property type="entry name" value="PCI"/>
    <property type="match status" value="1"/>
</dbReference>
<dbReference type="PANTHER" id="PTHR10758:SF1">
    <property type="entry name" value="COP9 SIGNALOSOME COMPLEX SUBUNIT 3"/>
    <property type="match status" value="1"/>
</dbReference>
<dbReference type="PANTHER" id="PTHR10758">
    <property type="entry name" value="26S PROTEASOME NON-ATPASE REGULATORY SUBUNIT 3/COP9 SIGNALOSOME COMPLEX SUBUNIT 3"/>
    <property type="match status" value="1"/>
</dbReference>
<evidence type="ECO:0000259" key="6">
    <source>
        <dbReference type="PROSITE" id="PS50250"/>
    </source>
</evidence>
<keyword evidence="4" id="KW-0539">Nucleus</keyword>
<dbReference type="GO" id="GO:0006511">
    <property type="term" value="P:ubiquitin-dependent protein catabolic process"/>
    <property type="evidence" value="ECO:0007669"/>
    <property type="project" value="TreeGrafter"/>
</dbReference>
<reference evidence="7" key="1">
    <citation type="submission" date="2019-11" db="UniProtKB">
        <authorList>
            <consortium name="WormBaseParasite"/>
        </authorList>
    </citation>
    <scope>IDENTIFICATION</scope>
</reference>
<name>A0A5K3EGN4_MESCO</name>
<comment type="subcellular location">
    <subcellularLocation>
        <location evidence="2">Cytoplasm</location>
    </subcellularLocation>
    <subcellularLocation>
        <location evidence="1">Nucleus</location>
    </subcellularLocation>
</comment>
<dbReference type="GO" id="GO:0008180">
    <property type="term" value="C:COP9 signalosome"/>
    <property type="evidence" value="ECO:0007669"/>
    <property type="project" value="TreeGrafter"/>
</dbReference>
<dbReference type="InterPro" id="IPR000717">
    <property type="entry name" value="PCI_dom"/>
</dbReference>
<keyword evidence="3" id="KW-0963">Cytoplasm</keyword>
<dbReference type="WBParaSite" id="MCU_000391-RB">
    <property type="protein sequence ID" value="MCU_000391-RB"/>
    <property type="gene ID" value="MCU_000391"/>
</dbReference>
<sequence>MEFFCTSKLLADLQRQPQLMPSLAIGFHLICYLRYTSATFVIRFLLFFLHQLNTSNNSVFRRLKFALDVYKKLADAFAEPDPTVLARVVEENMATFVLDKNYGLVKQLFDYHIKSRIQNLTKTFMSLSLKDLAARVHLSGPKEAERHLLEMIASKSIFVKIDQRNGTIRFLDNPEQYDSPEMLKLLSDKMNAAMNLQKNLLQISDHSVVEDATEIKKQPRNVSNLHAPASKRKTPSE</sequence>
<evidence type="ECO:0000256" key="5">
    <source>
        <dbReference type="SAM" id="MobiDB-lite"/>
    </source>
</evidence>
<dbReference type="InterPro" id="IPR036390">
    <property type="entry name" value="WH_DNA-bd_sf"/>
</dbReference>
<accession>A0A5K3EGN4</accession>
<proteinExistence type="predicted"/>
<organism evidence="7">
    <name type="scientific">Mesocestoides corti</name>
    <name type="common">Flatworm</name>
    <dbReference type="NCBI Taxonomy" id="53468"/>
    <lineage>
        <taxon>Eukaryota</taxon>
        <taxon>Metazoa</taxon>
        <taxon>Spiralia</taxon>
        <taxon>Lophotrochozoa</taxon>
        <taxon>Platyhelminthes</taxon>
        <taxon>Cestoda</taxon>
        <taxon>Eucestoda</taxon>
        <taxon>Cyclophyllidea</taxon>
        <taxon>Mesocestoididae</taxon>
        <taxon>Mesocestoides</taxon>
    </lineage>
</organism>
<evidence type="ECO:0000256" key="2">
    <source>
        <dbReference type="ARBA" id="ARBA00004496"/>
    </source>
</evidence>
<dbReference type="InterPro" id="IPR050756">
    <property type="entry name" value="CSN3"/>
</dbReference>
<feature type="domain" description="PCI" evidence="6">
    <location>
        <begin position="5"/>
        <end position="175"/>
    </location>
</feature>
<evidence type="ECO:0000256" key="1">
    <source>
        <dbReference type="ARBA" id="ARBA00004123"/>
    </source>
</evidence>
<dbReference type="PROSITE" id="PS50250">
    <property type="entry name" value="PCI"/>
    <property type="match status" value="1"/>
</dbReference>
<evidence type="ECO:0000313" key="7">
    <source>
        <dbReference type="WBParaSite" id="MCU_000391-RB"/>
    </source>
</evidence>
<dbReference type="SUPFAM" id="SSF46785">
    <property type="entry name" value="Winged helix' DNA-binding domain"/>
    <property type="match status" value="1"/>
</dbReference>
<dbReference type="SMART" id="SM00088">
    <property type="entry name" value="PINT"/>
    <property type="match status" value="1"/>
</dbReference>
<feature type="region of interest" description="Disordered" evidence="5">
    <location>
        <begin position="214"/>
        <end position="237"/>
    </location>
</feature>
<evidence type="ECO:0000256" key="4">
    <source>
        <dbReference type="ARBA" id="ARBA00023242"/>
    </source>
</evidence>
<dbReference type="AlphaFoldDB" id="A0A5K3EGN4"/>
<protein>
    <submittedName>
        <fullName evidence="7">COP9 signalosome complex subunit 3</fullName>
    </submittedName>
</protein>